<accession>A0A8K0W1B2</accession>
<dbReference type="EMBL" id="JAGMVJ010000005">
    <property type="protein sequence ID" value="KAH7090359.1"/>
    <property type="molecule type" value="Genomic_DNA"/>
</dbReference>
<evidence type="ECO:0000313" key="3">
    <source>
        <dbReference type="Proteomes" id="UP000813461"/>
    </source>
</evidence>
<keyword evidence="3" id="KW-1185">Reference proteome</keyword>
<evidence type="ECO:0000313" key="2">
    <source>
        <dbReference type="EMBL" id="KAH7090359.1"/>
    </source>
</evidence>
<proteinExistence type="predicted"/>
<dbReference type="Proteomes" id="UP000813461">
    <property type="component" value="Unassembled WGS sequence"/>
</dbReference>
<feature type="region of interest" description="Disordered" evidence="1">
    <location>
        <begin position="310"/>
        <end position="329"/>
    </location>
</feature>
<sequence>MNVRVYNAFSQTRSADTEVDLSKEKLDAMINFNAPKDPVSYGNALQKMVVKFLKESKRRGILHVAGHFESFINRFLTESVRISRMPNGSLIAFCLIFDFVTNIIPLGGESLETIETVKVYQSIDRMLSDVLRASCTIGNPPFFALGEACRKMREKISLHCGYDYLLRDWYDHDDIDNNCPNNLLIKSLLGLRCYACFEIRSLVRLATGNRLPAELAQLVFENTLDAEGIGRDPRLLAPARDPCDRRVVRCMLPCEHDLRFSPRDEMGLRFAYVSGDDYELLRPTFSHNFESYEAYVQAERDAVQACGLARRSTASSTDPRTRSNRGQVATWPIRLDVGSDLTDPDSYRDTEETDYIF</sequence>
<reference evidence="2" key="1">
    <citation type="journal article" date="2021" name="Nat. Commun.">
        <title>Genetic determinants of endophytism in the Arabidopsis root mycobiome.</title>
        <authorList>
            <person name="Mesny F."/>
            <person name="Miyauchi S."/>
            <person name="Thiergart T."/>
            <person name="Pickel B."/>
            <person name="Atanasova L."/>
            <person name="Karlsson M."/>
            <person name="Huettel B."/>
            <person name="Barry K.W."/>
            <person name="Haridas S."/>
            <person name="Chen C."/>
            <person name="Bauer D."/>
            <person name="Andreopoulos W."/>
            <person name="Pangilinan J."/>
            <person name="LaButti K."/>
            <person name="Riley R."/>
            <person name="Lipzen A."/>
            <person name="Clum A."/>
            <person name="Drula E."/>
            <person name="Henrissat B."/>
            <person name="Kohler A."/>
            <person name="Grigoriev I.V."/>
            <person name="Martin F.M."/>
            <person name="Hacquard S."/>
        </authorList>
    </citation>
    <scope>NUCLEOTIDE SEQUENCE</scope>
    <source>
        <strain evidence="2">MPI-SDFR-AT-0120</strain>
    </source>
</reference>
<gene>
    <name evidence="2" type="ORF">FB567DRAFT_289306</name>
</gene>
<organism evidence="2 3">
    <name type="scientific">Paraphoma chrysanthemicola</name>
    <dbReference type="NCBI Taxonomy" id="798071"/>
    <lineage>
        <taxon>Eukaryota</taxon>
        <taxon>Fungi</taxon>
        <taxon>Dikarya</taxon>
        <taxon>Ascomycota</taxon>
        <taxon>Pezizomycotina</taxon>
        <taxon>Dothideomycetes</taxon>
        <taxon>Pleosporomycetidae</taxon>
        <taxon>Pleosporales</taxon>
        <taxon>Pleosporineae</taxon>
        <taxon>Phaeosphaeriaceae</taxon>
        <taxon>Paraphoma</taxon>
    </lineage>
</organism>
<evidence type="ECO:0000256" key="1">
    <source>
        <dbReference type="SAM" id="MobiDB-lite"/>
    </source>
</evidence>
<name>A0A8K0W1B2_9PLEO</name>
<dbReference type="AlphaFoldDB" id="A0A8K0W1B2"/>
<comment type="caution">
    <text evidence="2">The sequence shown here is derived from an EMBL/GenBank/DDBJ whole genome shotgun (WGS) entry which is preliminary data.</text>
</comment>
<dbReference type="OrthoDB" id="3799439at2759"/>
<protein>
    <submittedName>
        <fullName evidence="2">Uncharacterized protein</fullName>
    </submittedName>
</protein>